<keyword evidence="1" id="KW-0808">Transferase</keyword>
<proteinExistence type="predicted"/>
<reference evidence="1" key="1">
    <citation type="submission" date="2022-06" db="EMBL/GenBank/DDBJ databases">
        <title>Lutimaribacter sp. EGI FJ00013, a novel bacterium isolated from a salt lake sediment enrichment.</title>
        <authorList>
            <person name="Gao L."/>
            <person name="Fang B.-Z."/>
            <person name="Li W.-J."/>
        </authorList>
    </citation>
    <scope>NUCLEOTIDE SEQUENCE</scope>
    <source>
        <strain evidence="1">EGI FJ00013</strain>
    </source>
</reference>
<organism evidence="1 2">
    <name type="scientific">Lutimaribacter degradans</name>
    <dbReference type="NCBI Taxonomy" id="2945989"/>
    <lineage>
        <taxon>Bacteria</taxon>
        <taxon>Pseudomonadati</taxon>
        <taxon>Pseudomonadota</taxon>
        <taxon>Alphaproteobacteria</taxon>
        <taxon>Rhodobacterales</taxon>
        <taxon>Roseobacteraceae</taxon>
        <taxon>Lutimaribacter</taxon>
    </lineage>
</organism>
<dbReference type="Proteomes" id="UP001203036">
    <property type="component" value="Unassembled WGS sequence"/>
</dbReference>
<dbReference type="EMBL" id="JAMQGO010000017">
    <property type="protein sequence ID" value="MCM2563768.1"/>
    <property type="molecule type" value="Genomic_DNA"/>
</dbReference>
<evidence type="ECO:0000313" key="1">
    <source>
        <dbReference type="EMBL" id="MCM2563768.1"/>
    </source>
</evidence>
<keyword evidence="2" id="KW-1185">Reference proteome</keyword>
<sequence length="410" mass="44116">MIVGTITRCRACDGPLGPVFCDLGRMPVANAYPAHGSDPQAEPRHPLRAVVCRDCRMVQLDHIVDPEEVFSDYAYFSSVSSSWVEHAARFAKEMTARLGLGADSLVIEAASNDGYLLKHFVTAGIPCLGVEPAANVAEVARAASVPTETAFLTEASAEAILSRTGRPADLVVANNVLAHVPDVTGFANALARLLAPEGVLSIEAPHLLALVDGVQFDTIYHEHYGYWSLLSVENLLARAGLTVFNVERLKTHGGSLRILAGHAPRPASAWLSALRAEEAERGLEDDAFYESFQPRVEETLQGFRGWLAAKTDMGRRIGAYGAAAKGNTFLNAARVRAGHLLAVADMAPSKQGRRLPGTRVPIVHPAELLAMAPDDILILPWNIAPEIVASLRNAGYRGGLWTAVPEMRRL</sequence>
<protein>
    <submittedName>
        <fullName evidence="1">Class I SAM-dependent methyltransferase</fullName>
    </submittedName>
</protein>
<accession>A0ACC5ZZI3</accession>
<name>A0ACC5ZZI3_9RHOB</name>
<comment type="caution">
    <text evidence="1">The sequence shown here is derived from an EMBL/GenBank/DDBJ whole genome shotgun (WGS) entry which is preliminary data.</text>
</comment>
<keyword evidence="1" id="KW-0489">Methyltransferase</keyword>
<evidence type="ECO:0000313" key="2">
    <source>
        <dbReference type="Proteomes" id="UP001203036"/>
    </source>
</evidence>
<gene>
    <name evidence="1" type="ORF">M8744_16595</name>
</gene>